<dbReference type="InterPro" id="IPR001709">
    <property type="entry name" value="Flavoprot_Pyr_Nucl_cyt_Rdtase"/>
</dbReference>
<dbReference type="SUPFAM" id="SSF63380">
    <property type="entry name" value="Riboflavin synthase domain-like"/>
    <property type="match status" value="1"/>
</dbReference>
<evidence type="ECO:0000256" key="17">
    <source>
        <dbReference type="PIRSR" id="PIRSR000209-1"/>
    </source>
</evidence>
<evidence type="ECO:0000256" key="16">
    <source>
        <dbReference type="PIRNR" id="PIRNR000209"/>
    </source>
</evidence>
<dbReference type="PROSITE" id="PS50902">
    <property type="entry name" value="FLAVODOXIN_LIKE"/>
    <property type="match status" value="1"/>
</dbReference>
<dbReference type="GO" id="GO:0070330">
    <property type="term" value="F:aromatase activity"/>
    <property type="evidence" value="ECO:0007669"/>
    <property type="project" value="UniProtKB-UniRule"/>
</dbReference>
<evidence type="ECO:0000259" key="19">
    <source>
        <dbReference type="PROSITE" id="PS51384"/>
    </source>
</evidence>
<keyword evidence="11 16" id="KW-0408">Iron</keyword>
<dbReference type="OrthoDB" id="9816402at2"/>
<dbReference type="GO" id="GO:0010181">
    <property type="term" value="F:FMN binding"/>
    <property type="evidence" value="ECO:0007669"/>
    <property type="project" value="UniProtKB-UniRule"/>
</dbReference>
<evidence type="ECO:0000313" key="20">
    <source>
        <dbReference type="EMBL" id="ANW03557.1"/>
    </source>
</evidence>
<dbReference type="GO" id="GO:0050660">
    <property type="term" value="F:flavin adenine dinucleotide binding"/>
    <property type="evidence" value="ECO:0007669"/>
    <property type="project" value="TreeGrafter"/>
</dbReference>
<feature type="domain" description="FAD-binding FR-type" evidence="19">
    <location>
        <begin position="680"/>
        <end position="922"/>
    </location>
</feature>
<dbReference type="SUPFAM" id="SSF52343">
    <property type="entry name" value="Ferredoxin reductase-like, C-terminal NADP-linked domain"/>
    <property type="match status" value="1"/>
</dbReference>
<keyword evidence="9 16" id="KW-0249">Electron transport</keyword>
<dbReference type="STRING" id="1274631.LMTR13_28840"/>
<evidence type="ECO:0000256" key="9">
    <source>
        <dbReference type="ARBA" id="ARBA00022982"/>
    </source>
</evidence>
<evidence type="ECO:0000256" key="6">
    <source>
        <dbReference type="ARBA" id="ARBA00022723"/>
    </source>
</evidence>
<name>A0A1B1ULG6_9BRAD</name>
<organism evidence="20 21">
    <name type="scientific">Bradyrhizobium icense</name>
    <dbReference type="NCBI Taxonomy" id="1274631"/>
    <lineage>
        <taxon>Bacteria</taxon>
        <taxon>Pseudomonadati</taxon>
        <taxon>Pseudomonadota</taxon>
        <taxon>Alphaproteobacteria</taxon>
        <taxon>Hyphomicrobiales</taxon>
        <taxon>Nitrobacteraceae</taxon>
        <taxon>Bradyrhizobium</taxon>
    </lineage>
</organism>
<dbReference type="RefSeq" id="WP_065730732.1">
    <property type="nucleotide sequence ID" value="NZ_CP016428.1"/>
</dbReference>
<dbReference type="Gene3D" id="1.10.630.10">
    <property type="entry name" value="Cytochrome P450"/>
    <property type="match status" value="1"/>
</dbReference>
<evidence type="ECO:0000256" key="1">
    <source>
        <dbReference type="ARBA" id="ARBA00010018"/>
    </source>
</evidence>
<accession>A0A1B1ULG6</accession>
<dbReference type="InterPro" id="IPR003097">
    <property type="entry name" value="CysJ-like_FAD-binding"/>
</dbReference>
<dbReference type="FunFam" id="1.10.630.10:FF:000040">
    <property type="entry name" value="Bifunctional cytochrome P450/NADPH--P450 reductase"/>
    <property type="match status" value="1"/>
</dbReference>
<evidence type="ECO:0000256" key="15">
    <source>
        <dbReference type="ARBA" id="ARBA00052219"/>
    </source>
</evidence>
<evidence type="ECO:0000256" key="2">
    <source>
        <dbReference type="ARBA" id="ARBA00022448"/>
    </source>
</evidence>
<evidence type="ECO:0000256" key="12">
    <source>
        <dbReference type="ARBA" id="ARBA00023033"/>
    </source>
</evidence>
<comment type="catalytic activity">
    <reaction evidence="16">
        <text>an organic molecule + reduced [NADPH--hemoprotein reductase] + O2 = an alcohol + oxidized [NADPH--hemoprotein reductase] + H2O + H(+)</text>
        <dbReference type="Rhea" id="RHEA:17149"/>
        <dbReference type="Rhea" id="RHEA-COMP:11964"/>
        <dbReference type="Rhea" id="RHEA-COMP:11965"/>
        <dbReference type="ChEBI" id="CHEBI:15377"/>
        <dbReference type="ChEBI" id="CHEBI:15378"/>
        <dbReference type="ChEBI" id="CHEBI:15379"/>
        <dbReference type="ChEBI" id="CHEBI:30879"/>
        <dbReference type="ChEBI" id="CHEBI:57618"/>
        <dbReference type="ChEBI" id="CHEBI:58210"/>
        <dbReference type="ChEBI" id="CHEBI:142491"/>
        <dbReference type="EC" id="1.14.14.1"/>
    </reaction>
</comment>
<evidence type="ECO:0000256" key="11">
    <source>
        <dbReference type="ARBA" id="ARBA00023004"/>
    </source>
</evidence>
<dbReference type="Pfam" id="PF00258">
    <property type="entry name" value="Flavodoxin_1"/>
    <property type="match status" value="1"/>
</dbReference>
<keyword evidence="12 16" id="KW-0503">Monooxygenase</keyword>
<dbReference type="EC" id="1.6.2.4" evidence="16"/>
<dbReference type="Gene3D" id="3.40.50.360">
    <property type="match status" value="1"/>
</dbReference>
<dbReference type="KEGG" id="bic:LMTR13_28840"/>
<evidence type="ECO:0000256" key="4">
    <source>
        <dbReference type="ARBA" id="ARBA00022630"/>
    </source>
</evidence>
<dbReference type="Pfam" id="PF00067">
    <property type="entry name" value="p450"/>
    <property type="match status" value="1"/>
</dbReference>
<dbReference type="InterPro" id="IPR001433">
    <property type="entry name" value="OxRdtase_FAD/NAD-bd"/>
</dbReference>
<keyword evidence="13" id="KW-0198">Cysteine biosynthesis</keyword>
<dbReference type="CDD" id="cd11068">
    <property type="entry name" value="CYP120A1"/>
    <property type="match status" value="1"/>
</dbReference>
<dbReference type="Proteomes" id="UP000092839">
    <property type="component" value="Chromosome"/>
</dbReference>
<dbReference type="PANTHER" id="PTHR19384:SF17">
    <property type="entry name" value="NADPH--CYTOCHROME P450 REDUCTASE"/>
    <property type="match status" value="1"/>
</dbReference>
<dbReference type="PROSITE" id="PS51384">
    <property type="entry name" value="FAD_FR"/>
    <property type="match status" value="1"/>
</dbReference>
<evidence type="ECO:0000256" key="8">
    <source>
        <dbReference type="ARBA" id="ARBA00022857"/>
    </source>
</evidence>
<comment type="catalytic activity">
    <reaction evidence="15">
        <text>hydrogen sulfide + 3 NADP(+) + 3 H2O = sulfite + 3 NADPH + 4 H(+)</text>
        <dbReference type="Rhea" id="RHEA:13801"/>
        <dbReference type="ChEBI" id="CHEBI:15377"/>
        <dbReference type="ChEBI" id="CHEBI:15378"/>
        <dbReference type="ChEBI" id="CHEBI:17359"/>
        <dbReference type="ChEBI" id="CHEBI:29919"/>
        <dbReference type="ChEBI" id="CHEBI:57783"/>
        <dbReference type="ChEBI" id="CHEBI:58349"/>
        <dbReference type="EC" id="1.8.1.2"/>
    </reaction>
</comment>
<reference evidence="20 21" key="1">
    <citation type="submission" date="2016-07" db="EMBL/GenBank/DDBJ databases">
        <title>Complete genome sequence of Bradyrhizobium icense LMTR 13T, a potential inoculant strain isolated from lima bean (Phaseolus lunatus) in Peru.</title>
        <authorList>
            <person name="Ormeno-Orrillo E."/>
            <person name="Duran D."/>
            <person name="Rogel M.A."/>
            <person name="Rey L."/>
            <person name="Imperial J."/>
            <person name="Ruiz-Argueso T."/>
            <person name="Martinez-Romero E."/>
        </authorList>
    </citation>
    <scope>NUCLEOTIDE SEQUENCE [LARGE SCALE GENOMIC DNA]</scope>
    <source>
        <strain evidence="20 21">LMTR 13</strain>
    </source>
</reference>
<keyword evidence="6 16" id="KW-0479">Metal-binding</keyword>
<dbReference type="SUPFAM" id="SSF48264">
    <property type="entry name" value="Cytochrome P450"/>
    <property type="match status" value="1"/>
</dbReference>
<keyword evidence="4 16" id="KW-0285">Flavoprotein</keyword>
<dbReference type="InterPro" id="IPR017927">
    <property type="entry name" value="FAD-bd_FR_type"/>
</dbReference>
<dbReference type="InterPro" id="IPR029039">
    <property type="entry name" value="Flavoprotein-like_sf"/>
</dbReference>
<keyword evidence="10 16" id="KW-0560">Oxidoreductase</keyword>
<gene>
    <name evidence="20" type="ORF">LMTR13_28840</name>
</gene>
<dbReference type="GO" id="GO:0004783">
    <property type="term" value="F:sulfite reductase (NADPH) activity"/>
    <property type="evidence" value="ECO:0007669"/>
    <property type="project" value="UniProtKB-EC"/>
</dbReference>
<evidence type="ECO:0000256" key="7">
    <source>
        <dbReference type="ARBA" id="ARBA00022827"/>
    </source>
</evidence>
<keyword evidence="5 16" id="KW-0288">FMN</keyword>
<dbReference type="Gene3D" id="1.20.990.10">
    <property type="entry name" value="NADPH-cytochrome p450 Reductase, Chain A, domain 3"/>
    <property type="match status" value="1"/>
</dbReference>
<sequence length="1079" mass="118357">MASSNKLSPIPHPPKKPVVGNMLSLDPNAPVQHLVKLSKELGPIFWLDMMGAPIVIVAGHDLIDELSDEKRFDKTVRGSLRRVRAVGGDGLFTADTTEPNWSKAHNILLQPFGNRAMQSYHPSMVDIAEQLVKKWERLNADEEIDVVHDMTALTLDTIGLCGFDYRFNSFYRRDYHPFVESLVRSLETIMMTRGLPLENLWMQKRRKTLAQDVVFMNKMVDEIIAERRGSAEATEAKKDMLGAMMTGIDRSTGEQLDDINIRYQINTFLIAGHETTSGLLSCTIYALLKHPEVLKKAYEEVDRVLGPDINARPTYQQVTQLTYITQILKEALRLWPPAPAYGITPLQDEAIGGGKYKLKKNTFITVLVMALHRDPSVWGPNPDVFDPENFSREAEAKRPINAWKPFGNGQRACIGRGFAMHEAALAIGMILQRFKLVDVHRYQMHLKETLTVKPDGFKIKVRPRGDKDRGVFAGRTAVAAAASSAAAPQARTRPGHNTPLLVLYGSNLGTAEELATRVADLAEVNGFATKLGALDDYVGKLPEQGALMIFCASYNGAAPDNATQFVKWLDSGLPKDAFAKVRYAVFGCGNSDWAATYQSVPRLIDEGLAVHGARSLYARGEGDARSDLDGQFEKWFAAAAPAAMKELGVDSGFARSADDAPLYSIEPVAPSAVHTIVAQGGVAPMKVLVNSELQNKTGASRSDRSTRHIEVELPPGIAYRVGDHLSVVPRNDPALVDSVARRFGFLPADQIRLHVAEGRRAQLPVGDAVSVGRLLTEFVELQQIATRKQIQIMSEHTRCPVTKPKLLAYVGDDGASTELYRSDVLAKRKSVFDLLEEHPACELPFHAYLEMLSLLAPRYYSISSSPSSDPARCSVTVGVVEAPASSGRGVYKGVCSNYLAGRRVGDTVHATIRETKAGFRLPDDAAQPVIMIGPGTGLAPFRGFLQERAHRKAQGAKLGPAMLFFGCRHPEQDFLYADELKAFANDGIAALHTAFSRAEGPKTYVQHQVTAQKDRVWSLIEQGAIVYVCGDGGKMEPDVKAALVAIYREKSGADAEAGLHWIDDLGTKNRYVLDVWAGG</sequence>
<evidence type="ECO:0000256" key="3">
    <source>
        <dbReference type="ARBA" id="ARBA00022617"/>
    </source>
</evidence>
<dbReference type="GO" id="GO:0019344">
    <property type="term" value="P:cysteine biosynthetic process"/>
    <property type="evidence" value="ECO:0007669"/>
    <property type="project" value="UniProtKB-KW"/>
</dbReference>
<dbReference type="InterPro" id="IPR017938">
    <property type="entry name" value="Riboflavin_synthase-like_b-brl"/>
</dbReference>
<dbReference type="FunFam" id="3.40.50.80:FF:000001">
    <property type="entry name" value="NADPH--cytochrome P450 reductase 1"/>
    <property type="match status" value="1"/>
</dbReference>
<keyword evidence="8 16" id="KW-0521">NADP</keyword>
<dbReference type="Gene3D" id="2.40.30.10">
    <property type="entry name" value="Translation factors"/>
    <property type="match status" value="1"/>
</dbReference>
<evidence type="ECO:0000256" key="14">
    <source>
        <dbReference type="ARBA" id="ARBA00049342"/>
    </source>
</evidence>
<dbReference type="Gene3D" id="3.40.50.80">
    <property type="entry name" value="Nucleotide-binding domain of ferredoxin-NADP reductase (FNR) module"/>
    <property type="match status" value="1"/>
</dbReference>
<evidence type="ECO:0000313" key="21">
    <source>
        <dbReference type="Proteomes" id="UP000092839"/>
    </source>
</evidence>
<dbReference type="InterPro" id="IPR001094">
    <property type="entry name" value="Flavdoxin-like"/>
</dbReference>
<evidence type="ECO:0000256" key="13">
    <source>
        <dbReference type="ARBA" id="ARBA00023192"/>
    </source>
</evidence>
<dbReference type="PROSITE" id="PS00086">
    <property type="entry name" value="CYTOCHROME_P450"/>
    <property type="match status" value="1"/>
</dbReference>
<keyword evidence="21" id="KW-1185">Reference proteome</keyword>
<keyword evidence="3 16" id="KW-0349">Heme</keyword>
<evidence type="ECO:0000256" key="10">
    <source>
        <dbReference type="ARBA" id="ARBA00023002"/>
    </source>
</evidence>
<dbReference type="EC" id="1.14.14.1" evidence="16"/>
<comment type="cofactor">
    <cofactor evidence="16">
        <name>FAD</name>
        <dbReference type="ChEBI" id="CHEBI:57692"/>
    </cofactor>
    <cofactor evidence="16">
        <name>FMN</name>
        <dbReference type="ChEBI" id="CHEBI:58210"/>
    </cofactor>
</comment>
<keyword evidence="7 16" id="KW-0274">FAD</keyword>
<dbReference type="Pfam" id="PF00667">
    <property type="entry name" value="FAD_binding_1"/>
    <property type="match status" value="1"/>
</dbReference>
<dbReference type="GO" id="GO:0005506">
    <property type="term" value="F:iron ion binding"/>
    <property type="evidence" value="ECO:0007669"/>
    <property type="project" value="UniProtKB-UniRule"/>
</dbReference>
<dbReference type="InterPro" id="IPR017972">
    <property type="entry name" value="Cyt_P450_CS"/>
</dbReference>
<dbReference type="PRINTS" id="PR00369">
    <property type="entry name" value="FLAVODOXIN"/>
</dbReference>
<dbReference type="GO" id="GO:0020037">
    <property type="term" value="F:heme binding"/>
    <property type="evidence" value="ECO:0007669"/>
    <property type="project" value="UniProtKB-UniRule"/>
</dbReference>
<dbReference type="Pfam" id="PF00175">
    <property type="entry name" value="NAD_binding_1"/>
    <property type="match status" value="1"/>
</dbReference>
<dbReference type="PANTHER" id="PTHR19384">
    <property type="entry name" value="NITRIC OXIDE SYNTHASE-RELATED"/>
    <property type="match status" value="1"/>
</dbReference>
<comment type="catalytic activity">
    <reaction evidence="14 16">
        <text>2 oxidized [cytochrome P450] + NADPH = 2 reduced [cytochrome P450] + NADP(+) + H(+)</text>
        <dbReference type="Rhea" id="RHEA:24040"/>
        <dbReference type="Rhea" id="RHEA-COMP:14627"/>
        <dbReference type="Rhea" id="RHEA-COMP:14628"/>
        <dbReference type="ChEBI" id="CHEBI:15378"/>
        <dbReference type="ChEBI" id="CHEBI:55376"/>
        <dbReference type="ChEBI" id="CHEBI:57783"/>
        <dbReference type="ChEBI" id="CHEBI:58349"/>
        <dbReference type="ChEBI" id="CHEBI:60344"/>
        <dbReference type="EC" id="1.6.2.4"/>
    </reaction>
</comment>
<dbReference type="InterPro" id="IPR036396">
    <property type="entry name" value="Cyt_P450_sf"/>
</dbReference>
<feature type="domain" description="Flavodoxin-like" evidence="18">
    <location>
        <begin position="500"/>
        <end position="640"/>
    </location>
</feature>
<dbReference type="InterPro" id="IPR023173">
    <property type="entry name" value="NADPH_Cyt_P450_Rdtase_alpha"/>
</dbReference>
<comment type="cofactor">
    <cofactor evidence="16 17">
        <name>heme</name>
        <dbReference type="ChEBI" id="CHEBI:30413"/>
    </cofactor>
</comment>
<dbReference type="AlphaFoldDB" id="A0A1B1ULG6"/>
<evidence type="ECO:0000256" key="5">
    <source>
        <dbReference type="ARBA" id="ARBA00022643"/>
    </source>
</evidence>
<dbReference type="PRINTS" id="PR00371">
    <property type="entry name" value="FPNCR"/>
</dbReference>
<dbReference type="EMBL" id="CP016428">
    <property type="protein sequence ID" value="ANW03557.1"/>
    <property type="molecule type" value="Genomic_DNA"/>
</dbReference>
<proteinExistence type="inferred from homology"/>
<comment type="similarity">
    <text evidence="1 16">In the N-terminal section; belongs to the cytochrome P450 family.</text>
</comment>
<keyword evidence="13" id="KW-0028">Amino-acid biosynthesis</keyword>
<dbReference type="InterPro" id="IPR001128">
    <property type="entry name" value="Cyt_P450"/>
</dbReference>
<dbReference type="CDD" id="cd06206">
    <property type="entry name" value="bifunctional_CYPOR"/>
    <property type="match status" value="1"/>
</dbReference>
<keyword evidence="2 16" id="KW-0813">Transport</keyword>
<dbReference type="InterPro" id="IPR008254">
    <property type="entry name" value="Flavodoxin/NO_synth"/>
</dbReference>
<feature type="binding site" description="axial binding residue" evidence="17">
    <location>
        <position position="413"/>
    </location>
    <ligand>
        <name>heme</name>
        <dbReference type="ChEBI" id="CHEBI:30413"/>
    </ligand>
    <ligandPart>
        <name>Fe</name>
        <dbReference type="ChEBI" id="CHEBI:18248"/>
    </ligandPart>
</feature>
<evidence type="ECO:0000259" key="18">
    <source>
        <dbReference type="PROSITE" id="PS50902"/>
    </source>
</evidence>
<dbReference type="GO" id="GO:0005829">
    <property type="term" value="C:cytosol"/>
    <property type="evidence" value="ECO:0007669"/>
    <property type="project" value="TreeGrafter"/>
</dbReference>
<dbReference type="SUPFAM" id="SSF52218">
    <property type="entry name" value="Flavoproteins"/>
    <property type="match status" value="1"/>
</dbReference>
<dbReference type="PIRSF" id="PIRSF000209">
    <property type="entry name" value="Bifunctional_P450_P450R"/>
    <property type="match status" value="1"/>
</dbReference>
<dbReference type="GO" id="GO:0003958">
    <property type="term" value="F:NADPH-hemoprotein reductase activity"/>
    <property type="evidence" value="ECO:0007669"/>
    <property type="project" value="UniProtKB-UniRule"/>
</dbReference>
<dbReference type="InterPro" id="IPR023206">
    <property type="entry name" value="Bifunctional_P450_P450_red"/>
</dbReference>
<dbReference type="InterPro" id="IPR039261">
    <property type="entry name" value="FNR_nucleotide-bd"/>
</dbReference>
<protein>
    <recommendedName>
        <fullName evidence="16">Bifunctional cytochrome P450/NADPH--P450 reductase</fullName>
    </recommendedName>
    <domain>
        <recommendedName>
            <fullName evidence="16">Cytochrome P450</fullName>
            <ecNumber evidence="16">1.14.14.1</ecNumber>
        </recommendedName>
    </domain>
    <domain>
        <recommendedName>
            <fullName evidence="16">NADPH--cytochrome P450 reductase</fullName>
            <ecNumber evidence="16">1.6.2.4</ecNumber>
        </recommendedName>
    </domain>
</protein>